<keyword evidence="2" id="KW-1185">Reference proteome</keyword>
<proteinExistence type="predicted"/>
<accession>E3S673</accession>
<reference evidence="1 2" key="1">
    <citation type="journal article" date="2010" name="Genome Biol.">
        <title>A first genome assembly of the barley fungal pathogen Pyrenophora teres f. teres.</title>
        <authorList>
            <person name="Ellwood S.R."/>
            <person name="Liu Z."/>
            <person name="Syme R.A."/>
            <person name="Lai Z."/>
            <person name="Hane J.K."/>
            <person name="Keiper F."/>
            <person name="Moffat C.S."/>
            <person name="Oliver R.P."/>
            <person name="Friesen T.L."/>
        </authorList>
    </citation>
    <scope>NUCLEOTIDE SEQUENCE [LARGE SCALE GENOMIC DNA]</scope>
    <source>
        <strain evidence="1 2">0-1</strain>
    </source>
</reference>
<dbReference type="HOGENOM" id="CLU_737673_0_0_1"/>
<protein>
    <submittedName>
        <fullName evidence="1">Uncharacterized protein</fullName>
    </submittedName>
</protein>
<organism evidence="2">
    <name type="scientific">Pyrenophora teres f. teres (strain 0-1)</name>
    <name type="common">Barley net blotch fungus</name>
    <name type="synonym">Drechslera teres f. teres</name>
    <dbReference type="NCBI Taxonomy" id="861557"/>
    <lineage>
        <taxon>Eukaryota</taxon>
        <taxon>Fungi</taxon>
        <taxon>Dikarya</taxon>
        <taxon>Ascomycota</taxon>
        <taxon>Pezizomycotina</taxon>
        <taxon>Dothideomycetes</taxon>
        <taxon>Pleosporomycetidae</taxon>
        <taxon>Pleosporales</taxon>
        <taxon>Pleosporineae</taxon>
        <taxon>Pleosporaceae</taxon>
        <taxon>Pyrenophora</taxon>
    </lineage>
</organism>
<dbReference type="Proteomes" id="UP000001067">
    <property type="component" value="Unassembled WGS sequence"/>
</dbReference>
<dbReference type="EMBL" id="GL537359">
    <property type="protein sequence ID" value="EFQ86518.1"/>
    <property type="molecule type" value="Genomic_DNA"/>
</dbReference>
<dbReference type="OrthoDB" id="3673440at2759"/>
<evidence type="ECO:0000313" key="2">
    <source>
        <dbReference type="Proteomes" id="UP000001067"/>
    </source>
</evidence>
<evidence type="ECO:0000313" key="1">
    <source>
        <dbReference type="EMBL" id="EFQ86518.1"/>
    </source>
</evidence>
<sequence>MNSLRPYFNLGSKSWETVSLDTTIKRQAVMDALKKTRTLKARTTGVAKTSNRKAQESFLLRFPPEIRNEIYALALDSASEPASTTLVTPSSGAPDSNSNGMGVLRLCKEITVEARSILEGHCVSYIPIMGNTDFNSDINLILEHGNAALNPVQSTIFAGLTSFMSAHLHLHISHTPSEDPEDPELHIDLRIRHIYGILRQAIIVWGCASEENFTHLKASDTATEWELRYYVFAGGKVKIDNWTYWDERLRKPFENIKGMCEGFPNIKLVAEVYGELKWSLEGSEGVTRSITPSSRLWPSWPEHVPWRLFPRVRSDQRVACH</sequence>
<dbReference type="KEGG" id="pte:PTT_18199"/>
<gene>
    <name evidence="1" type="ORF">PTT_18199</name>
</gene>
<dbReference type="AlphaFoldDB" id="E3S673"/>
<name>E3S673_PYRTT</name>